<dbReference type="Proteomes" id="UP001595904">
    <property type="component" value="Unassembled WGS sequence"/>
</dbReference>
<keyword evidence="3" id="KW-1185">Reference proteome</keyword>
<sequence length="432" mass="47896">MHSAAWNSAHRWRLRLVLAGVVALLAACGRPVDEPQTGRYRATLQLPGGETPFGLEVREENKRFVLYLENAAERTRVDNVTLAGGELTAVFPGYENSLKARMYGDRLEGTVTLIKDRSKEQVIPFEARLQGKKEATYRFYREPLTDNADLAGRWEMTLTGDDGKAGAAVGIFEQQHDRVTGTVMTPTGDHRFLEGQVHGEEAQLSTFAGGLAYLYKVKVNQHGELEGEMWQGLASHSKVKARRDENATLDGKEPNTQLKDETSRFDFTFRDLDGNEVSLHDEKFRNKVVVVTLGGSWCPNCHDEATFLVPFYDEYQSKGVEIVALMFERHGEFDRAAQAVRGYRKDLGIKFTTLIAGVSDTDEASKALPTLTGIYGYPTTIVVDRAGTVRDIHVGFSGPATGRHYEEYVAEFRGLIDSLLAEPAAAPVSASR</sequence>
<dbReference type="Gene3D" id="3.40.30.10">
    <property type="entry name" value="Glutaredoxin"/>
    <property type="match status" value="1"/>
</dbReference>
<comment type="caution">
    <text evidence="2">The sequence shown here is derived from an EMBL/GenBank/DDBJ whole genome shotgun (WGS) entry which is preliminary data.</text>
</comment>
<dbReference type="PANTHER" id="PTHR42852">
    <property type="entry name" value="THIOL:DISULFIDE INTERCHANGE PROTEIN DSBE"/>
    <property type="match status" value="1"/>
</dbReference>
<dbReference type="EC" id="1.11.1.24" evidence="2"/>
<dbReference type="InterPro" id="IPR013766">
    <property type="entry name" value="Thioredoxin_domain"/>
</dbReference>
<feature type="domain" description="Thioredoxin" evidence="1">
    <location>
        <begin position="258"/>
        <end position="421"/>
    </location>
</feature>
<evidence type="ECO:0000313" key="2">
    <source>
        <dbReference type="EMBL" id="MFC4310395.1"/>
    </source>
</evidence>
<gene>
    <name evidence="2" type="ORF">ACFPN2_14980</name>
</gene>
<dbReference type="RefSeq" id="WP_380597853.1">
    <property type="nucleotide sequence ID" value="NZ_JBHSDU010000003.1"/>
</dbReference>
<dbReference type="Pfam" id="PF08534">
    <property type="entry name" value="Redoxin"/>
    <property type="match status" value="1"/>
</dbReference>
<accession>A0ABV8SUJ9</accession>
<dbReference type="InterPro" id="IPR013740">
    <property type="entry name" value="Redoxin"/>
</dbReference>
<dbReference type="InterPro" id="IPR036249">
    <property type="entry name" value="Thioredoxin-like_sf"/>
</dbReference>
<organism evidence="2 3">
    <name type="scientific">Steroidobacter flavus</name>
    <dbReference type="NCBI Taxonomy" id="1842136"/>
    <lineage>
        <taxon>Bacteria</taxon>
        <taxon>Pseudomonadati</taxon>
        <taxon>Pseudomonadota</taxon>
        <taxon>Gammaproteobacteria</taxon>
        <taxon>Steroidobacterales</taxon>
        <taxon>Steroidobacteraceae</taxon>
        <taxon>Steroidobacter</taxon>
    </lineage>
</organism>
<evidence type="ECO:0000313" key="3">
    <source>
        <dbReference type="Proteomes" id="UP001595904"/>
    </source>
</evidence>
<dbReference type="SUPFAM" id="SSF52833">
    <property type="entry name" value="Thioredoxin-like"/>
    <property type="match status" value="1"/>
</dbReference>
<reference evidence="3" key="1">
    <citation type="journal article" date="2019" name="Int. J. Syst. Evol. Microbiol.">
        <title>The Global Catalogue of Microorganisms (GCM) 10K type strain sequencing project: providing services to taxonomists for standard genome sequencing and annotation.</title>
        <authorList>
            <consortium name="The Broad Institute Genomics Platform"/>
            <consortium name="The Broad Institute Genome Sequencing Center for Infectious Disease"/>
            <person name="Wu L."/>
            <person name="Ma J."/>
        </authorList>
    </citation>
    <scope>NUCLEOTIDE SEQUENCE [LARGE SCALE GENOMIC DNA]</scope>
    <source>
        <strain evidence="3">CGMCC 1.10759</strain>
    </source>
</reference>
<dbReference type="EMBL" id="JBHSDU010000003">
    <property type="protein sequence ID" value="MFC4310395.1"/>
    <property type="molecule type" value="Genomic_DNA"/>
</dbReference>
<dbReference type="PANTHER" id="PTHR42852:SF17">
    <property type="entry name" value="THIOREDOXIN-LIKE PROTEIN HI_1115"/>
    <property type="match status" value="1"/>
</dbReference>
<dbReference type="GO" id="GO:0140824">
    <property type="term" value="F:thioredoxin-dependent peroxiredoxin activity"/>
    <property type="evidence" value="ECO:0007669"/>
    <property type="project" value="UniProtKB-EC"/>
</dbReference>
<protein>
    <submittedName>
        <fullName evidence="2">Peroxiredoxin family protein</fullName>
        <ecNumber evidence="2">1.11.1.24</ecNumber>
    </submittedName>
</protein>
<evidence type="ECO:0000259" key="1">
    <source>
        <dbReference type="PROSITE" id="PS51352"/>
    </source>
</evidence>
<proteinExistence type="predicted"/>
<dbReference type="CDD" id="cd02966">
    <property type="entry name" value="TlpA_like_family"/>
    <property type="match status" value="1"/>
</dbReference>
<name>A0ABV8SUJ9_9GAMM</name>
<keyword evidence="2" id="KW-0560">Oxidoreductase</keyword>
<dbReference type="PROSITE" id="PS51352">
    <property type="entry name" value="THIOREDOXIN_2"/>
    <property type="match status" value="1"/>
</dbReference>
<keyword evidence="2" id="KW-0575">Peroxidase</keyword>
<dbReference type="InterPro" id="IPR050553">
    <property type="entry name" value="Thioredoxin_ResA/DsbE_sf"/>
</dbReference>